<evidence type="ECO:0000313" key="10">
    <source>
        <dbReference type="EMBL" id="CUS50475.1"/>
    </source>
</evidence>
<keyword evidence="7" id="KW-0175">Coiled coil</keyword>
<evidence type="ECO:0000256" key="7">
    <source>
        <dbReference type="SAM" id="Coils"/>
    </source>
</evidence>
<dbReference type="NCBIfam" id="TIGR01844">
    <property type="entry name" value="type_I_sec_TolC"/>
    <property type="match status" value="1"/>
</dbReference>
<keyword evidence="4" id="KW-0812">Transmembrane</keyword>
<evidence type="ECO:0000256" key="3">
    <source>
        <dbReference type="ARBA" id="ARBA00022452"/>
    </source>
</evidence>
<feature type="coiled-coil region" evidence="7">
    <location>
        <begin position="410"/>
        <end position="437"/>
    </location>
</feature>
<sequence>MIKAFLRTIVILIGSASTWVSAQNQYTVQPGDTACEIAERFEVRCADLMALNSLDKNDVIYPGQSLKITSEPAVESDTEESQTLAATVATDASDTTDSETLSQTDSDTATDSTTTIIVSSSDSATSGIDLLAIYHLARSSDPEFAAQIHRRKAGQEAIPQAQAAFRPQLSASSSYTLSSKDSSNQAASATVSLTQSIYDRSSRLVIKQARLQTNAADINYQIAAESLIQRVASSYFAVLSAQDNLELSERNQRAIRRQLELAEERLDVGLGTRTDLYDARARYENAVAEGIDTQRVLDDMRQVLIALVGKDPGTLLSLSPAMTLSGPQPDDAGQWINGALSDNQSLKALSLDASVAETEIDRQQALRRLTVGLNLSAEYSDSASADGTNASVTLSFKLPFYQGGLINAQIREAASNHNAARARYELARREIQRKTRQAFLSINSQLRRISALAEAVIAGESALQAKEEGFAVGLTTNIEVLDAQRDLFQAERDHLKARYDYVLQVLLLEQLSGQLNEEDVSRVNRWLG</sequence>
<keyword evidence="5" id="KW-0472">Membrane</keyword>
<dbReference type="PROSITE" id="PS51782">
    <property type="entry name" value="LYSM"/>
    <property type="match status" value="1"/>
</dbReference>
<dbReference type="GO" id="GO:0015562">
    <property type="term" value="F:efflux transmembrane transporter activity"/>
    <property type="evidence" value="ECO:0007669"/>
    <property type="project" value="InterPro"/>
</dbReference>
<feature type="region of interest" description="Disordered" evidence="8">
    <location>
        <begin position="86"/>
        <end position="112"/>
    </location>
</feature>
<gene>
    <name evidence="10" type="ORF">MGWOODY_XGa84</name>
</gene>
<dbReference type="SUPFAM" id="SSF54106">
    <property type="entry name" value="LysM domain"/>
    <property type="match status" value="1"/>
</dbReference>
<dbReference type="CDD" id="cd00118">
    <property type="entry name" value="LysM"/>
    <property type="match status" value="1"/>
</dbReference>
<comment type="subcellular location">
    <subcellularLocation>
        <location evidence="1">Cell outer membrane</location>
    </subcellularLocation>
</comment>
<dbReference type="InterPro" id="IPR036779">
    <property type="entry name" value="LysM_dom_sf"/>
</dbReference>
<dbReference type="InterPro" id="IPR051906">
    <property type="entry name" value="TolC-like"/>
</dbReference>
<organism evidence="10">
    <name type="scientific">hydrothermal vent metagenome</name>
    <dbReference type="NCBI Taxonomy" id="652676"/>
    <lineage>
        <taxon>unclassified sequences</taxon>
        <taxon>metagenomes</taxon>
        <taxon>ecological metagenomes</taxon>
    </lineage>
</organism>
<name>A0A170PQP6_9ZZZZ</name>
<dbReference type="AlphaFoldDB" id="A0A170PQP6"/>
<proteinExistence type="predicted"/>
<protein>
    <submittedName>
        <fullName evidence="10">Type I secretion outer membrane protein, TolC</fullName>
    </submittedName>
</protein>
<reference evidence="10" key="1">
    <citation type="submission" date="2015-10" db="EMBL/GenBank/DDBJ databases">
        <authorList>
            <person name="Gilbert D.G."/>
        </authorList>
    </citation>
    <scope>NUCLEOTIDE SEQUENCE</scope>
</reference>
<accession>A0A170PQP6</accession>
<dbReference type="SMART" id="SM00257">
    <property type="entry name" value="LysM"/>
    <property type="match status" value="1"/>
</dbReference>
<keyword evidence="6" id="KW-0998">Cell outer membrane</keyword>
<keyword evidence="2" id="KW-0813">Transport</keyword>
<dbReference type="SUPFAM" id="SSF56954">
    <property type="entry name" value="Outer membrane efflux proteins (OEP)"/>
    <property type="match status" value="1"/>
</dbReference>
<dbReference type="InterPro" id="IPR018392">
    <property type="entry name" value="LysM"/>
</dbReference>
<dbReference type="EMBL" id="CZRL01000032">
    <property type="protein sequence ID" value="CUS50475.1"/>
    <property type="molecule type" value="Genomic_DNA"/>
</dbReference>
<evidence type="ECO:0000256" key="4">
    <source>
        <dbReference type="ARBA" id="ARBA00022692"/>
    </source>
</evidence>
<dbReference type="GO" id="GO:0009279">
    <property type="term" value="C:cell outer membrane"/>
    <property type="evidence" value="ECO:0007669"/>
    <property type="project" value="UniProtKB-SubCell"/>
</dbReference>
<keyword evidence="3" id="KW-1134">Transmembrane beta strand</keyword>
<dbReference type="InterPro" id="IPR010130">
    <property type="entry name" value="T1SS_OMP_TolC"/>
</dbReference>
<dbReference type="InterPro" id="IPR003423">
    <property type="entry name" value="OMP_efflux"/>
</dbReference>
<dbReference type="Pfam" id="PF01476">
    <property type="entry name" value="LysM"/>
    <property type="match status" value="1"/>
</dbReference>
<dbReference type="GO" id="GO:1990281">
    <property type="term" value="C:efflux pump complex"/>
    <property type="evidence" value="ECO:0007669"/>
    <property type="project" value="TreeGrafter"/>
</dbReference>
<evidence type="ECO:0000256" key="6">
    <source>
        <dbReference type="ARBA" id="ARBA00023237"/>
    </source>
</evidence>
<dbReference type="PANTHER" id="PTHR30026">
    <property type="entry name" value="OUTER MEMBRANE PROTEIN TOLC"/>
    <property type="match status" value="1"/>
</dbReference>
<dbReference type="Pfam" id="PF02321">
    <property type="entry name" value="OEP"/>
    <property type="match status" value="2"/>
</dbReference>
<dbReference type="GO" id="GO:0015288">
    <property type="term" value="F:porin activity"/>
    <property type="evidence" value="ECO:0007669"/>
    <property type="project" value="TreeGrafter"/>
</dbReference>
<feature type="domain" description="LysM" evidence="9">
    <location>
        <begin position="24"/>
        <end position="68"/>
    </location>
</feature>
<evidence type="ECO:0000256" key="2">
    <source>
        <dbReference type="ARBA" id="ARBA00022448"/>
    </source>
</evidence>
<evidence type="ECO:0000259" key="9">
    <source>
        <dbReference type="PROSITE" id="PS51782"/>
    </source>
</evidence>
<dbReference type="PANTHER" id="PTHR30026:SF20">
    <property type="entry name" value="OUTER MEMBRANE PROTEIN TOLC"/>
    <property type="match status" value="1"/>
</dbReference>
<evidence type="ECO:0000256" key="5">
    <source>
        <dbReference type="ARBA" id="ARBA00023136"/>
    </source>
</evidence>
<dbReference type="Gene3D" id="1.20.1600.10">
    <property type="entry name" value="Outer membrane efflux proteins (OEP)"/>
    <property type="match status" value="1"/>
</dbReference>
<dbReference type="Gene3D" id="3.10.350.10">
    <property type="entry name" value="LysM domain"/>
    <property type="match status" value="1"/>
</dbReference>
<evidence type="ECO:0000256" key="1">
    <source>
        <dbReference type="ARBA" id="ARBA00004442"/>
    </source>
</evidence>
<evidence type="ECO:0000256" key="8">
    <source>
        <dbReference type="SAM" id="MobiDB-lite"/>
    </source>
</evidence>